<dbReference type="Proteomes" id="UP000729402">
    <property type="component" value="Unassembled WGS sequence"/>
</dbReference>
<accession>A0A8J5W4Y9</accession>
<proteinExistence type="predicted"/>
<feature type="compositionally biased region" description="Pro residues" evidence="1">
    <location>
        <begin position="25"/>
        <end position="38"/>
    </location>
</feature>
<dbReference type="OrthoDB" id="786246at2759"/>
<evidence type="ECO:0000256" key="1">
    <source>
        <dbReference type="SAM" id="MobiDB-lite"/>
    </source>
</evidence>
<organism evidence="2 3">
    <name type="scientific">Zizania palustris</name>
    <name type="common">Northern wild rice</name>
    <dbReference type="NCBI Taxonomy" id="103762"/>
    <lineage>
        <taxon>Eukaryota</taxon>
        <taxon>Viridiplantae</taxon>
        <taxon>Streptophyta</taxon>
        <taxon>Embryophyta</taxon>
        <taxon>Tracheophyta</taxon>
        <taxon>Spermatophyta</taxon>
        <taxon>Magnoliopsida</taxon>
        <taxon>Liliopsida</taxon>
        <taxon>Poales</taxon>
        <taxon>Poaceae</taxon>
        <taxon>BOP clade</taxon>
        <taxon>Oryzoideae</taxon>
        <taxon>Oryzeae</taxon>
        <taxon>Zizaniinae</taxon>
        <taxon>Zizania</taxon>
    </lineage>
</organism>
<gene>
    <name evidence="2" type="ORF">GUJ93_ZPchr0006g41529</name>
</gene>
<protein>
    <submittedName>
        <fullName evidence="2">Uncharacterized protein</fullName>
    </submittedName>
</protein>
<dbReference type="EMBL" id="JAAALK010000283">
    <property type="protein sequence ID" value="KAG8076939.1"/>
    <property type="molecule type" value="Genomic_DNA"/>
</dbReference>
<name>A0A8J5W4Y9_ZIZPA</name>
<feature type="compositionally biased region" description="Low complexity" evidence="1">
    <location>
        <begin position="43"/>
        <end position="58"/>
    </location>
</feature>
<feature type="region of interest" description="Disordered" evidence="1">
    <location>
        <begin position="18"/>
        <end position="80"/>
    </location>
</feature>
<sequence length="202" mass="21695">MTCSDDTERFIKSAATVPSVLTTFGPPPSPCPALPQNPNPSLRPTAAASAQRSPPSQALHGCTAGRRPPPTASPLRSPTSAHCFAPTAADSARRFAPTAVDSACRLRPPLRPNGRRLRFPPPPTSPREMSQREYADILAEFLRESGGAAVIDDGPAMELEDNGADLKNALWSAKCLFTCPNLIRKVRLLCLSPWSWLNRSTA</sequence>
<keyword evidence="3" id="KW-1185">Reference proteome</keyword>
<reference evidence="2" key="1">
    <citation type="journal article" date="2021" name="bioRxiv">
        <title>Whole Genome Assembly and Annotation of Northern Wild Rice, Zizania palustris L., Supports a Whole Genome Duplication in the Zizania Genus.</title>
        <authorList>
            <person name="Haas M."/>
            <person name="Kono T."/>
            <person name="Macchietto M."/>
            <person name="Millas R."/>
            <person name="McGilp L."/>
            <person name="Shao M."/>
            <person name="Duquette J."/>
            <person name="Hirsch C.N."/>
            <person name="Kimball J."/>
        </authorList>
    </citation>
    <scope>NUCLEOTIDE SEQUENCE</scope>
    <source>
        <tissue evidence="2">Fresh leaf tissue</tissue>
    </source>
</reference>
<dbReference type="AlphaFoldDB" id="A0A8J5W4Y9"/>
<feature type="region of interest" description="Disordered" evidence="1">
    <location>
        <begin position="111"/>
        <end position="130"/>
    </location>
</feature>
<comment type="caution">
    <text evidence="2">The sequence shown here is derived from an EMBL/GenBank/DDBJ whole genome shotgun (WGS) entry which is preliminary data.</text>
</comment>
<evidence type="ECO:0000313" key="2">
    <source>
        <dbReference type="EMBL" id="KAG8076939.1"/>
    </source>
</evidence>
<reference evidence="2" key="2">
    <citation type="submission" date="2021-02" db="EMBL/GenBank/DDBJ databases">
        <authorList>
            <person name="Kimball J.A."/>
            <person name="Haas M.W."/>
            <person name="Macchietto M."/>
            <person name="Kono T."/>
            <person name="Duquette J."/>
            <person name="Shao M."/>
        </authorList>
    </citation>
    <scope>NUCLEOTIDE SEQUENCE</scope>
    <source>
        <tissue evidence="2">Fresh leaf tissue</tissue>
    </source>
</reference>
<evidence type="ECO:0000313" key="3">
    <source>
        <dbReference type="Proteomes" id="UP000729402"/>
    </source>
</evidence>